<evidence type="ECO:0000256" key="5">
    <source>
        <dbReference type="ARBA" id="ARBA00015519"/>
    </source>
</evidence>
<evidence type="ECO:0000256" key="1">
    <source>
        <dbReference type="ARBA" id="ARBA00001968"/>
    </source>
</evidence>
<dbReference type="Proteomes" id="UP001165289">
    <property type="component" value="Unassembled WGS sequence"/>
</dbReference>
<comment type="cofactor">
    <cofactor evidence="1">
        <name>a divalent metal cation</name>
        <dbReference type="ChEBI" id="CHEBI:60240"/>
    </cofactor>
</comment>
<comment type="function">
    <text evidence="12">Transposase-derived protein that may have nuclease activity. Does not have transposase activity.</text>
</comment>
<organism evidence="14 15">
    <name type="scientific">Oopsacas minuta</name>
    <dbReference type="NCBI Taxonomy" id="111878"/>
    <lineage>
        <taxon>Eukaryota</taxon>
        <taxon>Metazoa</taxon>
        <taxon>Porifera</taxon>
        <taxon>Hexactinellida</taxon>
        <taxon>Hexasterophora</taxon>
        <taxon>Lyssacinosida</taxon>
        <taxon>Leucopsacidae</taxon>
        <taxon>Oopsacas</taxon>
    </lineage>
</organism>
<comment type="similarity">
    <text evidence="4">Belongs to the HARBI1 family.</text>
</comment>
<evidence type="ECO:0000256" key="4">
    <source>
        <dbReference type="ARBA" id="ARBA00006958"/>
    </source>
</evidence>
<dbReference type="EMBL" id="JAKMXF010000326">
    <property type="protein sequence ID" value="KAI6648775.1"/>
    <property type="molecule type" value="Genomic_DNA"/>
</dbReference>
<accession>A0AAV7JK12</accession>
<evidence type="ECO:0000256" key="2">
    <source>
        <dbReference type="ARBA" id="ARBA00004123"/>
    </source>
</evidence>
<comment type="caution">
    <text evidence="14">The sequence shown here is derived from an EMBL/GenBank/DDBJ whole genome shotgun (WGS) entry which is preliminary data.</text>
</comment>
<dbReference type="PRINTS" id="PR02086">
    <property type="entry name" value="PUTNUCHARBI1"/>
</dbReference>
<keyword evidence="8" id="KW-0479">Metal-binding</keyword>
<dbReference type="Pfam" id="PF13359">
    <property type="entry name" value="DDE_Tnp_4"/>
    <property type="match status" value="1"/>
</dbReference>
<evidence type="ECO:0000256" key="12">
    <source>
        <dbReference type="ARBA" id="ARBA00045850"/>
    </source>
</evidence>
<dbReference type="GO" id="GO:0046872">
    <property type="term" value="F:metal ion binding"/>
    <property type="evidence" value="ECO:0007669"/>
    <property type="project" value="UniProtKB-KW"/>
</dbReference>
<evidence type="ECO:0000256" key="7">
    <source>
        <dbReference type="ARBA" id="ARBA00022722"/>
    </source>
</evidence>
<keyword evidence="15" id="KW-1185">Reference proteome</keyword>
<keyword evidence="10" id="KW-0539">Nucleus</keyword>
<evidence type="ECO:0000256" key="6">
    <source>
        <dbReference type="ARBA" id="ARBA00022490"/>
    </source>
</evidence>
<dbReference type="GO" id="GO:0005737">
    <property type="term" value="C:cytoplasm"/>
    <property type="evidence" value="ECO:0007669"/>
    <property type="project" value="UniProtKB-SubCell"/>
</dbReference>
<evidence type="ECO:0000259" key="13">
    <source>
        <dbReference type="Pfam" id="PF13359"/>
    </source>
</evidence>
<evidence type="ECO:0000256" key="9">
    <source>
        <dbReference type="ARBA" id="ARBA00022801"/>
    </source>
</evidence>
<dbReference type="InterPro" id="IPR045249">
    <property type="entry name" value="HARBI1-like"/>
</dbReference>
<dbReference type="PANTHER" id="PTHR22930">
    <property type="match status" value="1"/>
</dbReference>
<keyword evidence="7" id="KW-0540">Nuclease</keyword>
<evidence type="ECO:0000256" key="11">
    <source>
        <dbReference type="ARBA" id="ARBA00030126"/>
    </source>
</evidence>
<name>A0AAV7JK12_9METZ</name>
<keyword evidence="9" id="KW-0378">Hydrolase</keyword>
<feature type="domain" description="DDE Tnp4" evidence="13">
    <location>
        <begin position="150"/>
        <end position="299"/>
    </location>
</feature>
<sequence length="348" mass="39843">MAQMIPLFLPEEETSSSMARQRVFRDLNDPLDCYDDMELVRRFRFSRASISKITELIANYLNFTERSCAASPHLQVCVALQFFASGTFQIICGDGINVSQASASRYIRDVSLGLQAIYHQFVSLPAGLKRVEVKNKFCEIAHFPGVVGLVDGTHIRIQRPSENEADYINRHFYHSINVQAICQPDGMFSDVLARFPGSVHDSRIWKNSGVGMHVENTFSIGEHILGDSGYMMRPYLLTPYRQPISTPQFNYNYAHKRTRVIVEQTFGRWKRRFHCLHGELRMSPDKVCSIIVACAVLHNIAIQWKQPLLEDEVSDDSYPDDVLDFEETVGHLASKHYRDQFSIHNFSN</sequence>
<dbReference type="InterPro" id="IPR027806">
    <property type="entry name" value="HARBI1_dom"/>
</dbReference>
<dbReference type="GO" id="GO:0005634">
    <property type="term" value="C:nucleus"/>
    <property type="evidence" value="ECO:0007669"/>
    <property type="project" value="UniProtKB-SubCell"/>
</dbReference>
<comment type="subcellular location">
    <subcellularLocation>
        <location evidence="3">Cytoplasm</location>
    </subcellularLocation>
    <subcellularLocation>
        <location evidence="2">Nucleus</location>
    </subcellularLocation>
</comment>
<reference evidence="14 15" key="1">
    <citation type="journal article" date="2023" name="BMC Biol.">
        <title>The compact genome of the sponge Oopsacas minuta (Hexactinellida) is lacking key metazoan core genes.</title>
        <authorList>
            <person name="Santini S."/>
            <person name="Schenkelaars Q."/>
            <person name="Jourda C."/>
            <person name="Duchesne M."/>
            <person name="Belahbib H."/>
            <person name="Rocher C."/>
            <person name="Selva M."/>
            <person name="Riesgo A."/>
            <person name="Vervoort M."/>
            <person name="Leys S.P."/>
            <person name="Kodjabachian L."/>
            <person name="Le Bivic A."/>
            <person name="Borchiellini C."/>
            <person name="Claverie J.M."/>
            <person name="Renard E."/>
        </authorList>
    </citation>
    <scope>NUCLEOTIDE SEQUENCE [LARGE SCALE GENOMIC DNA]</scope>
    <source>
        <strain evidence="14">SPO-2</strain>
    </source>
</reference>
<dbReference type="AlphaFoldDB" id="A0AAV7JK12"/>
<dbReference type="GO" id="GO:0004518">
    <property type="term" value="F:nuclease activity"/>
    <property type="evidence" value="ECO:0007669"/>
    <property type="project" value="UniProtKB-KW"/>
</dbReference>
<evidence type="ECO:0000313" key="14">
    <source>
        <dbReference type="EMBL" id="KAI6648775.1"/>
    </source>
</evidence>
<evidence type="ECO:0000256" key="3">
    <source>
        <dbReference type="ARBA" id="ARBA00004496"/>
    </source>
</evidence>
<proteinExistence type="inferred from homology"/>
<protein>
    <recommendedName>
        <fullName evidence="5">Putative nuclease HARBI1</fullName>
    </recommendedName>
    <alternativeName>
        <fullName evidence="11">Harbinger transposase-derived nuclease</fullName>
    </alternativeName>
</protein>
<dbReference type="GO" id="GO:0016787">
    <property type="term" value="F:hydrolase activity"/>
    <property type="evidence" value="ECO:0007669"/>
    <property type="project" value="UniProtKB-KW"/>
</dbReference>
<evidence type="ECO:0000313" key="15">
    <source>
        <dbReference type="Proteomes" id="UP001165289"/>
    </source>
</evidence>
<dbReference type="InterPro" id="IPR026103">
    <property type="entry name" value="HARBI1_animal"/>
</dbReference>
<keyword evidence="6" id="KW-0963">Cytoplasm</keyword>
<evidence type="ECO:0000256" key="8">
    <source>
        <dbReference type="ARBA" id="ARBA00022723"/>
    </source>
</evidence>
<dbReference type="PANTHER" id="PTHR22930:SF286">
    <property type="entry name" value="NUCLEASE HARBI1"/>
    <property type="match status" value="1"/>
</dbReference>
<evidence type="ECO:0000256" key="10">
    <source>
        <dbReference type="ARBA" id="ARBA00023242"/>
    </source>
</evidence>
<gene>
    <name evidence="14" type="ORF">LOD99_7162</name>
</gene>